<evidence type="ECO:0000256" key="2">
    <source>
        <dbReference type="ARBA" id="ARBA00006432"/>
    </source>
</evidence>
<gene>
    <name evidence="7" type="ORF">ABEB36_001999</name>
</gene>
<evidence type="ECO:0000259" key="5">
    <source>
        <dbReference type="Pfam" id="PF00501"/>
    </source>
</evidence>
<dbReference type="Proteomes" id="UP001566132">
    <property type="component" value="Unassembled WGS sequence"/>
</dbReference>
<name>A0ABD1FJ11_HYPHA</name>
<sequence length="550" mass="62046">MSSNKFVGQMSNYGGLGNRFFEQLSTESDKVLQVDTINNITETKKAVKMRSTRLAIEMRARGVGRNDIILILSKTHAHQTIVLVATLFLGAIVCPISPDSPFKECLELVKKLKPKMCFCDSRTASQVDRILLNLNLTSEIVNFGDQVSGTTQFCKLFPFKEDQHFKPYYIEHPQKEVAFIIPTQGTCNDPKLVCLSHHNIYLQSLNYIQLFDKPSKVISFFPLSWMIQAVITCASLEYGVTIIMAPTFNERLACKMIHDFVIDVAVLGTELAMRITGNVAIKDFNLTCLKFVLLGVVNTSKEVIAYMRQALPNVKFLQIYSLTETGLVAAVPYSDYSAAIEKPSSVGKLLRNCKIKILDMDTKQPVTTGEVGELYYYGDGLMLGYFKDNAATIAAIEKGYFKTGDLAKYDDDAWIYLEGRIEDVFYQNGHRVIPKPVEECIASHPQIYDACLIGNQSELIICIQKKLDSRLTIDNVMMFLSKQLPEFATRITQIIFLDEFPRTSAGNIKKQLLREQILKVKIEYTNSLASINPSTFEDVHNKDIKDLNKM</sequence>
<feature type="domain" description="AMP-dependent synthetase/ligase" evidence="5">
    <location>
        <begin position="23"/>
        <end position="386"/>
    </location>
</feature>
<evidence type="ECO:0000256" key="1">
    <source>
        <dbReference type="ARBA" id="ARBA00004275"/>
    </source>
</evidence>
<dbReference type="InterPro" id="IPR000873">
    <property type="entry name" value="AMP-dep_synth/lig_dom"/>
</dbReference>
<dbReference type="GO" id="GO:0016874">
    <property type="term" value="F:ligase activity"/>
    <property type="evidence" value="ECO:0007669"/>
    <property type="project" value="UniProtKB-KW"/>
</dbReference>
<keyword evidence="4" id="KW-0576">Peroxisome</keyword>
<dbReference type="SUPFAM" id="SSF56801">
    <property type="entry name" value="Acetyl-CoA synthetase-like"/>
    <property type="match status" value="1"/>
</dbReference>
<dbReference type="Pfam" id="PF00501">
    <property type="entry name" value="AMP-binding"/>
    <property type="match status" value="1"/>
</dbReference>
<dbReference type="EMBL" id="JBDJPC010000001">
    <property type="protein sequence ID" value="KAL1518364.1"/>
    <property type="molecule type" value="Genomic_DNA"/>
</dbReference>
<accession>A0ABD1FJ11</accession>
<feature type="domain" description="AMP-binding enzyme C-terminal" evidence="6">
    <location>
        <begin position="437"/>
        <end position="506"/>
    </location>
</feature>
<evidence type="ECO:0000256" key="3">
    <source>
        <dbReference type="ARBA" id="ARBA00022598"/>
    </source>
</evidence>
<evidence type="ECO:0000256" key="4">
    <source>
        <dbReference type="ARBA" id="ARBA00023140"/>
    </source>
</evidence>
<dbReference type="PANTHER" id="PTHR24096:SF149">
    <property type="entry name" value="AMP-BINDING DOMAIN-CONTAINING PROTEIN-RELATED"/>
    <property type="match status" value="1"/>
</dbReference>
<dbReference type="PANTHER" id="PTHR24096">
    <property type="entry name" value="LONG-CHAIN-FATTY-ACID--COA LIGASE"/>
    <property type="match status" value="1"/>
</dbReference>
<dbReference type="InterPro" id="IPR042099">
    <property type="entry name" value="ANL_N_sf"/>
</dbReference>
<reference evidence="7 8" key="1">
    <citation type="submission" date="2024-05" db="EMBL/GenBank/DDBJ databases">
        <title>Genetic variation in Jamaican populations of the coffee berry borer (Hypothenemus hampei).</title>
        <authorList>
            <person name="Errbii M."/>
            <person name="Myrie A."/>
        </authorList>
    </citation>
    <scope>NUCLEOTIDE SEQUENCE [LARGE SCALE GENOMIC DNA]</scope>
    <source>
        <strain evidence="7">JA-Hopewell-2020-01-JO</strain>
        <tissue evidence="7">Whole body</tissue>
    </source>
</reference>
<dbReference type="InterPro" id="IPR025110">
    <property type="entry name" value="AMP-bd_C"/>
</dbReference>
<evidence type="ECO:0000313" key="7">
    <source>
        <dbReference type="EMBL" id="KAL1518364.1"/>
    </source>
</evidence>
<dbReference type="Gene3D" id="3.30.300.30">
    <property type="match status" value="1"/>
</dbReference>
<comment type="similarity">
    <text evidence="2">Belongs to the ATP-dependent AMP-binding enzyme family.</text>
</comment>
<protein>
    <submittedName>
        <fullName evidence="7">Uncharacterized protein</fullName>
    </submittedName>
</protein>
<dbReference type="InterPro" id="IPR045851">
    <property type="entry name" value="AMP-bd_C_sf"/>
</dbReference>
<organism evidence="7 8">
    <name type="scientific">Hypothenemus hampei</name>
    <name type="common">Coffee berry borer</name>
    <dbReference type="NCBI Taxonomy" id="57062"/>
    <lineage>
        <taxon>Eukaryota</taxon>
        <taxon>Metazoa</taxon>
        <taxon>Ecdysozoa</taxon>
        <taxon>Arthropoda</taxon>
        <taxon>Hexapoda</taxon>
        <taxon>Insecta</taxon>
        <taxon>Pterygota</taxon>
        <taxon>Neoptera</taxon>
        <taxon>Endopterygota</taxon>
        <taxon>Coleoptera</taxon>
        <taxon>Polyphaga</taxon>
        <taxon>Cucujiformia</taxon>
        <taxon>Curculionidae</taxon>
        <taxon>Scolytinae</taxon>
        <taxon>Hypothenemus</taxon>
    </lineage>
</organism>
<comment type="subcellular location">
    <subcellularLocation>
        <location evidence="1">Peroxisome</location>
    </subcellularLocation>
</comment>
<dbReference type="AlphaFoldDB" id="A0ABD1FJ11"/>
<keyword evidence="3" id="KW-0436">Ligase</keyword>
<proteinExistence type="inferred from homology"/>
<dbReference type="Gene3D" id="3.40.50.12780">
    <property type="entry name" value="N-terminal domain of ligase-like"/>
    <property type="match status" value="1"/>
</dbReference>
<evidence type="ECO:0000313" key="8">
    <source>
        <dbReference type="Proteomes" id="UP001566132"/>
    </source>
</evidence>
<evidence type="ECO:0000259" key="6">
    <source>
        <dbReference type="Pfam" id="PF13193"/>
    </source>
</evidence>
<keyword evidence="8" id="KW-1185">Reference proteome</keyword>
<dbReference type="GO" id="GO:0005777">
    <property type="term" value="C:peroxisome"/>
    <property type="evidence" value="ECO:0007669"/>
    <property type="project" value="UniProtKB-SubCell"/>
</dbReference>
<dbReference type="Pfam" id="PF13193">
    <property type="entry name" value="AMP-binding_C"/>
    <property type="match status" value="1"/>
</dbReference>
<comment type="caution">
    <text evidence="7">The sequence shown here is derived from an EMBL/GenBank/DDBJ whole genome shotgun (WGS) entry which is preliminary data.</text>
</comment>